<gene>
    <name evidence="2" type="ORF">IAB68_00315</name>
</gene>
<reference evidence="2" key="1">
    <citation type="submission" date="2020-10" db="EMBL/GenBank/DDBJ databases">
        <authorList>
            <person name="Gilroy R."/>
        </authorList>
    </citation>
    <scope>NUCLEOTIDE SEQUENCE</scope>
    <source>
        <strain evidence="2">CHK193-30670</strain>
    </source>
</reference>
<comment type="caution">
    <text evidence="2">The sequence shown here is derived from an EMBL/GenBank/DDBJ whole genome shotgun (WGS) entry which is preliminary data.</text>
</comment>
<name>A0A9D1LGF7_9FIRM</name>
<reference evidence="2" key="2">
    <citation type="journal article" date="2021" name="PeerJ">
        <title>Extensive microbial diversity within the chicken gut microbiome revealed by metagenomics and culture.</title>
        <authorList>
            <person name="Gilroy R."/>
            <person name="Ravi A."/>
            <person name="Getino M."/>
            <person name="Pursley I."/>
            <person name="Horton D.L."/>
            <person name="Alikhan N.F."/>
            <person name="Baker D."/>
            <person name="Gharbi K."/>
            <person name="Hall N."/>
            <person name="Watson M."/>
            <person name="Adriaenssens E.M."/>
            <person name="Foster-Nyarko E."/>
            <person name="Jarju S."/>
            <person name="Secka A."/>
            <person name="Antonio M."/>
            <person name="Oren A."/>
            <person name="Chaudhuri R.R."/>
            <person name="La Ragione R."/>
            <person name="Hildebrand F."/>
            <person name="Pallen M.J."/>
        </authorList>
    </citation>
    <scope>NUCLEOTIDE SEQUENCE</scope>
    <source>
        <strain evidence="2">CHK193-30670</strain>
    </source>
</reference>
<proteinExistence type="predicted"/>
<dbReference type="Proteomes" id="UP000824074">
    <property type="component" value="Unassembled WGS sequence"/>
</dbReference>
<evidence type="ECO:0000313" key="2">
    <source>
        <dbReference type="EMBL" id="HIU39733.1"/>
    </source>
</evidence>
<protein>
    <recommendedName>
        <fullName evidence="4">Lipoprotein</fullName>
    </recommendedName>
</protein>
<evidence type="ECO:0000313" key="3">
    <source>
        <dbReference type="Proteomes" id="UP000824074"/>
    </source>
</evidence>
<feature type="transmembrane region" description="Helical" evidence="1">
    <location>
        <begin position="212"/>
        <end position="233"/>
    </location>
</feature>
<evidence type="ECO:0000256" key="1">
    <source>
        <dbReference type="SAM" id="Phobius"/>
    </source>
</evidence>
<organism evidence="2 3">
    <name type="scientific">Candidatus Aphodocola excrementigallinarum</name>
    <dbReference type="NCBI Taxonomy" id="2840670"/>
    <lineage>
        <taxon>Bacteria</taxon>
        <taxon>Bacillati</taxon>
        <taxon>Bacillota</taxon>
        <taxon>Bacilli</taxon>
        <taxon>Candidatus Aphodocola</taxon>
    </lineage>
</organism>
<keyword evidence="1" id="KW-0812">Transmembrane</keyword>
<keyword evidence="1" id="KW-1133">Transmembrane helix</keyword>
<dbReference type="AlphaFoldDB" id="A0A9D1LGF7"/>
<evidence type="ECO:0008006" key="4">
    <source>
        <dbReference type="Google" id="ProtNLM"/>
    </source>
</evidence>
<dbReference type="EMBL" id="DVMT01000004">
    <property type="protein sequence ID" value="HIU39733.1"/>
    <property type="molecule type" value="Genomic_DNA"/>
</dbReference>
<dbReference type="PROSITE" id="PS51257">
    <property type="entry name" value="PROKAR_LIPOPROTEIN"/>
    <property type="match status" value="1"/>
</dbReference>
<keyword evidence="1" id="KW-0472">Membrane</keyword>
<accession>A0A9D1LGF7</accession>
<sequence>MKKIRFIIIIILVIFMSGCEVKSNVKIDEFGKVKEEVVFVDSIKNLGGTKEKANSTLEEMVNKYLVALNSRGYKYKISVDKNNGKVTINNEYDNINDYFKKTIFSQYVYRQMKWEENDLYYEITNVTDHITYCDDCSDWPVLPYVEVNFSLPTQATEQNADKQNNNNTYTWIYDKNTPSDKKFYLKISKSALKESEEKHLQEEKNKKRKKNIFTASVVIGVLVVLSLLIIILYKKHKKNKIDY</sequence>